<sequence length="79" mass="8955">MFCRLAIQTVYQKFPWASAWLPGDIDKAMENTFRSSSKERQQIKQASSQALSTFVHIPTPGEMAPMAADIYLTRMVGSW</sequence>
<keyword evidence="2" id="KW-1185">Reference proteome</keyword>
<dbReference type="AlphaFoldDB" id="A0A4P9VZ78"/>
<gene>
    <name evidence="1" type="ORF">BDK51DRAFT_45906</name>
</gene>
<reference evidence="2" key="1">
    <citation type="journal article" date="2018" name="Nat. Microbiol.">
        <title>Leveraging single-cell genomics to expand the fungal tree of life.</title>
        <authorList>
            <person name="Ahrendt S.R."/>
            <person name="Quandt C.A."/>
            <person name="Ciobanu D."/>
            <person name="Clum A."/>
            <person name="Salamov A."/>
            <person name="Andreopoulos B."/>
            <person name="Cheng J.F."/>
            <person name="Woyke T."/>
            <person name="Pelin A."/>
            <person name="Henrissat B."/>
            <person name="Reynolds N.K."/>
            <person name="Benny G.L."/>
            <person name="Smith M.E."/>
            <person name="James T.Y."/>
            <person name="Grigoriev I.V."/>
        </authorList>
    </citation>
    <scope>NUCLEOTIDE SEQUENCE [LARGE SCALE GENOMIC DNA]</scope>
</reference>
<proteinExistence type="predicted"/>
<name>A0A4P9VZ78_9FUNG</name>
<accession>A0A4P9VZ78</accession>
<dbReference type="EMBL" id="ML001642">
    <property type="protein sequence ID" value="RKO83116.1"/>
    <property type="molecule type" value="Genomic_DNA"/>
</dbReference>
<evidence type="ECO:0000313" key="2">
    <source>
        <dbReference type="Proteomes" id="UP000269721"/>
    </source>
</evidence>
<protein>
    <submittedName>
        <fullName evidence="1">Uncharacterized protein</fullName>
    </submittedName>
</protein>
<evidence type="ECO:0000313" key="1">
    <source>
        <dbReference type="EMBL" id="RKO83116.1"/>
    </source>
</evidence>
<dbReference type="Proteomes" id="UP000269721">
    <property type="component" value="Unassembled WGS sequence"/>
</dbReference>
<organism evidence="1 2">
    <name type="scientific">Blyttiomyces helicus</name>
    <dbReference type="NCBI Taxonomy" id="388810"/>
    <lineage>
        <taxon>Eukaryota</taxon>
        <taxon>Fungi</taxon>
        <taxon>Fungi incertae sedis</taxon>
        <taxon>Chytridiomycota</taxon>
        <taxon>Chytridiomycota incertae sedis</taxon>
        <taxon>Chytridiomycetes</taxon>
        <taxon>Chytridiomycetes incertae sedis</taxon>
        <taxon>Blyttiomyces</taxon>
    </lineage>
</organism>